<dbReference type="PANTHER" id="PTHR38471:SF2">
    <property type="entry name" value="FOUR HELIX BUNDLE PROTEIN"/>
    <property type="match status" value="1"/>
</dbReference>
<comment type="caution">
    <text evidence="1">The sequence shown here is derived from an EMBL/GenBank/DDBJ whole genome shotgun (WGS) entry which is preliminary data.</text>
</comment>
<dbReference type="EMBL" id="SUKA01000013">
    <property type="protein sequence ID" value="TJY60099.1"/>
    <property type="molecule type" value="Genomic_DNA"/>
</dbReference>
<reference evidence="1 2" key="1">
    <citation type="submission" date="2019-04" db="EMBL/GenBank/DDBJ databases">
        <title>Sphingobacterium olei sp. nov., isolated from oil-contaminated soil.</title>
        <authorList>
            <person name="Liu B."/>
        </authorList>
    </citation>
    <scope>NUCLEOTIDE SEQUENCE [LARGE SCALE GENOMIC DNA]</scope>
    <source>
        <strain evidence="1 2">Y3L14</strain>
    </source>
</reference>
<dbReference type="AlphaFoldDB" id="A0A4V5LWW3"/>
<name>A0A4V5LWW3_9SPHI</name>
<evidence type="ECO:0000313" key="2">
    <source>
        <dbReference type="Proteomes" id="UP000309872"/>
    </source>
</evidence>
<accession>A0A4V5LWW3</accession>
<dbReference type="InterPro" id="IPR012657">
    <property type="entry name" value="23S_rRNA-intervening_sequence"/>
</dbReference>
<dbReference type="RefSeq" id="WP_136823213.1">
    <property type="nucleotide sequence ID" value="NZ_BMJX01000014.1"/>
</dbReference>
<keyword evidence="2" id="KW-1185">Reference proteome</keyword>
<organism evidence="1 2">
    <name type="scientific">Sphingobacterium alkalisoli</name>
    <dbReference type="NCBI Taxonomy" id="1874115"/>
    <lineage>
        <taxon>Bacteria</taxon>
        <taxon>Pseudomonadati</taxon>
        <taxon>Bacteroidota</taxon>
        <taxon>Sphingobacteriia</taxon>
        <taxon>Sphingobacteriales</taxon>
        <taxon>Sphingobacteriaceae</taxon>
        <taxon>Sphingobacterium</taxon>
    </lineage>
</organism>
<dbReference type="OrthoDB" id="9811959at2"/>
<gene>
    <name evidence="1" type="ORF">FAZ19_23430</name>
</gene>
<dbReference type="Pfam" id="PF05635">
    <property type="entry name" value="23S_rRNA_IVP"/>
    <property type="match status" value="1"/>
</dbReference>
<dbReference type="Gene3D" id="1.20.1440.60">
    <property type="entry name" value="23S rRNA-intervening sequence"/>
    <property type="match status" value="1"/>
</dbReference>
<dbReference type="InterPro" id="IPR036583">
    <property type="entry name" value="23S_rRNA_IVS_sf"/>
</dbReference>
<proteinExistence type="predicted"/>
<evidence type="ECO:0000313" key="1">
    <source>
        <dbReference type="EMBL" id="TJY60099.1"/>
    </source>
</evidence>
<sequence>MGLFNFEKVELWKLAIELAKEIAYITANFPVEVRYGLTGDIMRAVLSITANIKRAMNSEEKADKLSFINLAYQEVNQLTGLLNTAVEAGFLEVDTCQDLKAKSAEISIQLTSLHITIKEN</sequence>
<dbReference type="Proteomes" id="UP000309872">
    <property type="component" value="Unassembled WGS sequence"/>
</dbReference>
<dbReference type="SUPFAM" id="SSF158446">
    <property type="entry name" value="IVS-encoded protein-like"/>
    <property type="match status" value="1"/>
</dbReference>
<protein>
    <submittedName>
        <fullName evidence="1">Four helix bundle protein</fullName>
    </submittedName>
</protein>
<dbReference type="PANTHER" id="PTHR38471">
    <property type="entry name" value="FOUR HELIX BUNDLE PROTEIN"/>
    <property type="match status" value="1"/>
</dbReference>
<dbReference type="NCBIfam" id="TIGR02436">
    <property type="entry name" value="four helix bundle protein"/>
    <property type="match status" value="1"/>
</dbReference>